<keyword evidence="2" id="KW-0732">Signal</keyword>
<dbReference type="OrthoDB" id="5140048at2759"/>
<dbReference type="Proteomes" id="UP000799302">
    <property type="component" value="Unassembled WGS sequence"/>
</dbReference>
<feature type="compositionally biased region" description="Basic and acidic residues" evidence="1">
    <location>
        <begin position="382"/>
        <end position="404"/>
    </location>
</feature>
<feature type="region of interest" description="Disordered" evidence="1">
    <location>
        <begin position="375"/>
        <end position="412"/>
    </location>
</feature>
<feature type="chain" id="PRO_5025585454" description="Fungal N-terminal domain-containing protein" evidence="2">
    <location>
        <begin position="26"/>
        <end position="412"/>
    </location>
</feature>
<dbReference type="AlphaFoldDB" id="A0A6A6UI78"/>
<evidence type="ECO:0000313" key="4">
    <source>
        <dbReference type="Proteomes" id="UP000799302"/>
    </source>
</evidence>
<name>A0A6A6UI78_9PEZI</name>
<dbReference type="EMBL" id="MU004233">
    <property type="protein sequence ID" value="KAF2671157.1"/>
    <property type="molecule type" value="Genomic_DNA"/>
</dbReference>
<feature type="region of interest" description="Disordered" evidence="1">
    <location>
        <begin position="332"/>
        <end position="361"/>
    </location>
</feature>
<gene>
    <name evidence="3" type="ORF">BT63DRAFT_423390</name>
</gene>
<sequence>MPRHEGLGFGLGALSLGAVVSAVAGTHKIIEALVELRKLHDVGKDNMIFVRIIDRVRVDLTETERLLAHKDVKYALSKSPEKVAWIHKTITAVREALQEMNGYTMRVRKDTDRGRWVGLRNRIYWRMEELEKLEVHSMEVARCHESLLQVLTFLGTLEPLPAVDQEQEKHRSGRHDTQQNDFRYKEERYIEPQYKETRFKEERYIEPRYEEREAVYEERPRRGGYEEERYVEQRKVGNFDGNFSQRIPVQRDTLSDIREGHFVERDMERTIEVEDPRYGRTLDREFDRRVEEERGPRGYRDSYEEDRYVERDYEARAEPRYREEIREERFVERDEEEPHHHVHKHVHKHVHRGHDGRREETEERYIDMDRRAEVRHRHPGHGHNERDEHVTISREEYRSDDGGRGFRLRSRI</sequence>
<accession>A0A6A6UI78</accession>
<keyword evidence="4" id="KW-1185">Reference proteome</keyword>
<feature type="signal peptide" evidence="2">
    <location>
        <begin position="1"/>
        <end position="25"/>
    </location>
</feature>
<organism evidence="3 4">
    <name type="scientific">Microthyrium microscopicum</name>
    <dbReference type="NCBI Taxonomy" id="703497"/>
    <lineage>
        <taxon>Eukaryota</taxon>
        <taxon>Fungi</taxon>
        <taxon>Dikarya</taxon>
        <taxon>Ascomycota</taxon>
        <taxon>Pezizomycotina</taxon>
        <taxon>Dothideomycetes</taxon>
        <taxon>Dothideomycetes incertae sedis</taxon>
        <taxon>Microthyriales</taxon>
        <taxon>Microthyriaceae</taxon>
        <taxon>Microthyrium</taxon>
    </lineage>
</organism>
<evidence type="ECO:0000256" key="1">
    <source>
        <dbReference type="SAM" id="MobiDB-lite"/>
    </source>
</evidence>
<proteinExistence type="predicted"/>
<reference evidence="3" key="1">
    <citation type="journal article" date="2020" name="Stud. Mycol.">
        <title>101 Dothideomycetes genomes: a test case for predicting lifestyles and emergence of pathogens.</title>
        <authorList>
            <person name="Haridas S."/>
            <person name="Albert R."/>
            <person name="Binder M."/>
            <person name="Bloem J."/>
            <person name="Labutti K."/>
            <person name="Salamov A."/>
            <person name="Andreopoulos B."/>
            <person name="Baker S."/>
            <person name="Barry K."/>
            <person name="Bills G."/>
            <person name="Bluhm B."/>
            <person name="Cannon C."/>
            <person name="Castanera R."/>
            <person name="Culley D."/>
            <person name="Daum C."/>
            <person name="Ezra D."/>
            <person name="Gonzalez J."/>
            <person name="Henrissat B."/>
            <person name="Kuo A."/>
            <person name="Liang C."/>
            <person name="Lipzen A."/>
            <person name="Lutzoni F."/>
            <person name="Magnuson J."/>
            <person name="Mondo S."/>
            <person name="Nolan M."/>
            <person name="Ohm R."/>
            <person name="Pangilinan J."/>
            <person name="Park H.-J."/>
            <person name="Ramirez L."/>
            <person name="Alfaro M."/>
            <person name="Sun H."/>
            <person name="Tritt A."/>
            <person name="Yoshinaga Y."/>
            <person name="Zwiers L.-H."/>
            <person name="Turgeon B."/>
            <person name="Goodwin S."/>
            <person name="Spatafora J."/>
            <person name="Crous P."/>
            <person name="Grigoriev I."/>
        </authorList>
    </citation>
    <scope>NUCLEOTIDE SEQUENCE</scope>
    <source>
        <strain evidence="3">CBS 115976</strain>
    </source>
</reference>
<feature type="compositionally biased region" description="Basic residues" evidence="1">
    <location>
        <begin position="340"/>
        <end position="355"/>
    </location>
</feature>
<protein>
    <recommendedName>
        <fullName evidence="5">Fungal N-terminal domain-containing protein</fullName>
    </recommendedName>
</protein>
<evidence type="ECO:0008006" key="5">
    <source>
        <dbReference type="Google" id="ProtNLM"/>
    </source>
</evidence>
<evidence type="ECO:0000313" key="3">
    <source>
        <dbReference type="EMBL" id="KAF2671157.1"/>
    </source>
</evidence>
<evidence type="ECO:0000256" key="2">
    <source>
        <dbReference type="SAM" id="SignalP"/>
    </source>
</evidence>